<dbReference type="GO" id="GO:0004190">
    <property type="term" value="F:aspartic-type endopeptidase activity"/>
    <property type="evidence" value="ECO:0007669"/>
    <property type="project" value="InterPro"/>
</dbReference>
<feature type="chain" id="PRO_5042957959" evidence="4">
    <location>
        <begin position="26"/>
        <end position="901"/>
    </location>
</feature>
<protein>
    <submittedName>
        <fullName evidence="6">Aspartic peptidase domain-containing protein</fullName>
    </submittedName>
</protein>
<feature type="region of interest" description="Disordered" evidence="2">
    <location>
        <begin position="780"/>
        <end position="901"/>
    </location>
</feature>
<evidence type="ECO:0000256" key="3">
    <source>
        <dbReference type="SAM" id="Phobius"/>
    </source>
</evidence>
<dbReference type="PRINTS" id="PR00792">
    <property type="entry name" value="PEPSIN"/>
</dbReference>
<evidence type="ECO:0000256" key="2">
    <source>
        <dbReference type="SAM" id="MobiDB-lite"/>
    </source>
</evidence>
<feature type="domain" description="Peptidase A1" evidence="5">
    <location>
        <begin position="45"/>
        <end position="418"/>
    </location>
</feature>
<dbReference type="InterPro" id="IPR001461">
    <property type="entry name" value="Aspartic_peptidase_A1"/>
</dbReference>
<dbReference type="EMBL" id="MU853757">
    <property type="protein sequence ID" value="KAK3944767.1"/>
    <property type="molecule type" value="Genomic_DNA"/>
</dbReference>
<feature type="compositionally biased region" description="Polar residues" evidence="2">
    <location>
        <begin position="647"/>
        <end position="660"/>
    </location>
</feature>
<evidence type="ECO:0000256" key="1">
    <source>
        <dbReference type="ARBA" id="ARBA00007447"/>
    </source>
</evidence>
<evidence type="ECO:0000313" key="6">
    <source>
        <dbReference type="EMBL" id="KAK3944767.1"/>
    </source>
</evidence>
<proteinExistence type="inferred from homology"/>
<keyword evidence="3" id="KW-1133">Transmembrane helix</keyword>
<dbReference type="InterPro" id="IPR033121">
    <property type="entry name" value="PEPTIDASE_A1"/>
</dbReference>
<dbReference type="PANTHER" id="PTHR47966:SF51">
    <property type="entry name" value="BETA-SITE APP-CLEAVING ENZYME, ISOFORM A-RELATED"/>
    <property type="match status" value="1"/>
</dbReference>
<keyword evidence="3" id="KW-0812">Transmembrane</keyword>
<feature type="region of interest" description="Disordered" evidence="2">
    <location>
        <begin position="490"/>
        <end position="550"/>
    </location>
</feature>
<keyword evidence="7" id="KW-1185">Reference proteome</keyword>
<dbReference type="PANTHER" id="PTHR47966">
    <property type="entry name" value="BETA-SITE APP-CLEAVING ENZYME, ISOFORM A-RELATED"/>
    <property type="match status" value="1"/>
</dbReference>
<organism evidence="6 7">
    <name type="scientific">Diplogelasinospora grovesii</name>
    <dbReference type="NCBI Taxonomy" id="303347"/>
    <lineage>
        <taxon>Eukaryota</taxon>
        <taxon>Fungi</taxon>
        <taxon>Dikarya</taxon>
        <taxon>Ascomycota</taxon>
        <taxon>Pezizomycotina</taxon>
        <taxon>Sordariomycetes</taxon>
        <taxon>Sordariomycetidae</taxon>
        <taxon>Sordariales</taxon>
        <taxon>Diplogelasinosporaceae</taxon>
        <taxon>Diplogelasinospora</taxon>
    </lineage>
</organism>
<dbReference type="SUPFAM" id="SSF50630">
    <property type="entry name" value="Acid proteases"/>
    <property type="match status" value="1"/>
</dbReference>
<keyword evidence="4" id="KW-0732">Signal</keyword>
<feature type="compositionally biased region" description="Low complexity" evidence="2">
    <location>
        <begin position="723"/>
        <end position="736"/>
    </location>
</feature>
<feature type="compositionally biased region" description="Basic residues" evidence="2">
    <location>
        <begin position="527"/>
        <end position="536"/>
    </location>
</feature>
<feature type="transmembrane region" description="Helical" evidence="3">
    <location>
        <begin position="461"/>
        <end position="482"/>
    </location>
</feature>
<comment type="similarity">
    <text evidence="1">Belongs to the peptidase A1 family.</text>
</comment>
<feature type="region of interest" description="Disordered" evidence="2">
    <location>
        <begin position="586"/>
        <end position="765"/>
    </location>
</feature>
<dbReference type="AlphaFoldDB" id="A0AAN6NFB8"/>
<name>A0AAN6NFB8_9PEZI</name>
<dbReference type="Proteomes" id="UP001303473">
    <property type="component" value="Unassembled WGS sequence"/>
</dbReference>
<feature type="compositionally biased region" description="Low complexity" evidence="2">
    <location>
        <begin position="695"/>
        <end position="715"/>
    </location>
</feature>
<sequence>MRLPYLVAAAVCDILLLSAPQLVGASSALWIQPSNTWYGIDGTWSNFAFGVGSPSQMVYLTVATALSEIWVVENGGCVPVQICINARGGVFEIQASSSWRSLGGWQLGMNYTGMEGNGDYGLETIAFTNTITQTTTALDGTLIAAINDTDYYQGFVGVGVTRGKFGSNLTNPFISQLAETYGDIPSHSYGYTAGAYYRDVGETNGTVASLVLGGYDTNRFVPHDTTFSLDPVTRLPTVLLRGVTAQVSYRDKAPTHWNSSTQALVTMNDSVRALVDSSTPYLWLPTAVCDRFADALNLTWREDLGVYIFSDGAQYNNYQEDTSLSFTFTVSSYDNADNFGEPLDVPGVVNITIPTAAFAQLLRYPFKNVIQWGDSSIPYFPLKRSTKDINNNQYIIGRVFMQEAYIITNYDKGTFSLHQALFPQNAVSNYSLQDIDRPPDSPYPAYVGKSPGVGLSTGQTVGIVLSAFAIGSVLGVLLWWCCRRRRRNAKKKKQQPAEQAEEDKEESDSVDDDQPRSPVRRMFSAMIRRKKSKKPAAVHEVEGNTAQPVEVGADAQHQVFELPVPPEPVELDSHDVGEEDVTDFGVDSEEGLSEYEIAQRKLNRQLQGPVPTYSPPTAPMPPPENHDKMMQDISPVAHHRPHDDPSPASSPTYANSNSLPDTLPSPMTPHPDWTGRHFDLPSPMTVAPPVRFHAPHSPTSPSGPGSSYSPVSPDSPHYPPSYAPSSLSRSDSNNVSPTSVGSMRLPSPTYHRTQRTPIDPSRVICLGPLPENVQVLHQQPSLPRIITPDGRIIEPGPSSPRHTQDSLLPTTGSSRRRSSHGRRGSNETLGSDYTVEEESRLKEEEITRHLSRRDQNHDHGAHDDDFPRSPRSMERIEAGDELVHVPQVAEKRYSWEQDDRS</sequence>
<dbReference type="PROSITE" id="PS51767">
    <property type="entry name" value="PEPTIDASE_A1"/>
    <property type="match status" value="1"/>
</dbReference>
<evidence type="ECO:0000256" key="4">
    <source>
        <dbReference type="SAM" id="SignalP"/>
    </source>
</evidence>
<dbReference type="CDD" id="cd05471">
    <property type="entry name" value="pepsin_like"/>
    <property type="match status" value="1"/>
</dbReference>
<feature type="compositionally biased region" description="Pro residues" evidence="2">
    <location>
        <begin position="612"/>
        <end position="623"/>
    </location>
</feature>
<accession>A0AAN6NFB8</accession>
<dbReference type="Pfam" id="PF00026">
    <property type="entry name" value="Asp"/>
    <property type="match status" value="1"/>
</dbReference>
<feature type="signal peptide" evidence="4">
    <location>
        <begin position="1"/>
        <end position="25"/>
    </location>
</feature>
<feature type="compositionally biased region" description="Basic residues" evidence="2">
    <location>
        <begin position="814"/>
        <end position="823"/>
    </location>
</feature>
<comment type="caution">
    <text evidence="6">The sequence shown here is derived from an EMBL/GenBank/DDBJ whole genome shotgun (WGS) entry which is preliminary data.</text>
</comment>
<feature type="compositionally biased region" description="Acidic residues" evidence="2">
    <location>
        <begin position="499"/>
        <end position="512"/>
    </location>
</feature>
<dbReference type="GO" id="GO:0006508">
    <property type="term" value="P:proteolysis"/>
    <property type="evidence" value="ECO:0007669"/>
    <property type="project" value="InterPro"/>
</dbReference>
<feature type="compositionally biased region" description="Basic and acidic residues" evidence="2">
    <location>
        <begin position="837"/>
        <end position="901"/>
    </location>
</feature>
<evidence type="ECO:0000259" key="5">
    <source>
        <dbReference type="PROSITE" id="PS51767"/>
    </source>
</evidence>
<evidence type="ECO:0000313" key="7">
    <source>
        <dbReference type="Proteomes" id="UP001303473"/>
    </source>
</evidence>
<dbReference type="InterPro" id="IPR034164">
    <property type="entry name" value="Pepsin-like_dom"/>
</dbReference>
<dbReference type="GO" id="GO:0000324">
    <property type="term" value="C:fungal-type vacuole"/>
    <property type="evidence" value="ECO:0007669"/>
    <property type="project" value="TreeGrafter"/>
</dbReference>
<dbReference type="Gene3D" id="2.40.70.10">
    <property type="entry name" value="Acid Proteases"/>
    <property type="match status" value="2"/>
</dbReference>
<gene>
    <name evidence="6" type="ORF">QBC46DRAFT_251284</name>
</gene>
<dbReference type="InterPro" id="IPR021109">
    <property type="entry name" value="Peptidase_aspartic_dom_sf"/>
</dbReference>
<reference evidence="7" key="1">
    <citation type="journal article" date="2023" name="Mol. Phylogenet. Evol.">
        <title>Genome-scale phylogeny and comparative genomics of the fungal order Sordariales.</title>
        <authorList>
            <person name="Hensen N."/>
            <person name="Bonometti L."/>
            <person name="Westerberg I."/>
            <person name="Brannstrom I.O."/>
            <person name="Guillou S."/>
            <person name="Cros-Aarteil S."/>
            <person name="Calhoun S."/>
            <person name="Haridas S."/>
            <person name="Kuo A."/>
            <person name="Mondo S."/>
            <person name="Pangilinan J."/>
            <person name="Riley R."/>
            <person name="LaButti K."/>
            <person name="Andreopoulos B."/>
            <person name="Lipzen A."/>
            <person name="Chen C."/>
            <person name="Yan M."/>
            <person name="Daum C."/>
            <person name="Ng V."/>
            <person name="Clum A."/>
            <person name="Steindorff A."/>
            <person name="Ohm R.A."/>
            <person name="Martin F."/>
            <person name="Silar P."/>
            <person name="Natvig D.O."/>
            <person name="Lalanne C."/>
            <person name="Gautier V."/>
            <person name="Ament-Velasquez S.L."/>
            <person name="Kruys A."/>
            <person name="Hutchinson M.I."/>
            <person name="Powell A.J."/>
            <person name="Barry K."/>
            <person name="Miller A.N."/>
            <person name="Grigoriev I.V."/>
            <person name="Debuchy R."/>
            <person name="Gladieux P."/>
            <person name="Hiltunen Thoren M."/>
            <person name="Johannesson H."/>
        </authorList>
    </citation>
    <scope>NUCLEOTIDE SEQUENCE [LARGE SCALE GENOMIC DNA]</scope>
    <source>
        <strain evidence="7">CBS 340.73</strain>
    </source>
</reference>
<keyword evidence="3" id="KW-0472">Membrane</keyword>